<evidence type="ECO:0000313" key="3">
    <source>
        <dbReference type="Proteomes" id="UP000184315"/>
    </source>
</evidence>
<proteinExistence type="inferred from homology"/>
<dbReference type="Proteomes" id="UP000184315">
    <property type="component" value="Unassembled WGS sequence"/>
</dbReference>
<sequence length="109" mass="12394">MQTYYYVLGSRKFLIEEEPLEEVLRERTRNYQENEKELDFWLVQQPAFLEAPSMADVKAQCPQPAVAIVSTNKQVVTWLKLRLEYVLTGEFQAPTAGIPDALASLATAS</sequence>
<dbReference type="PANTHER" id="PTHR35319:SF2">
    <property type="entry name" value="YCF54"/>
    <property type="match status" value="1"/>
</dbReference>
<dbReference type="InterPro" id="IPR038409">
    <property type="entry name" value="Ycf54-like_sf"/>
</dbReference>
<gene>
    <name evidence="2" type="ORF">PL9214430245</name>
</gene>
<dbReference type="PANTHER" id="PTHR35319">
    <property type="match status" value="1"/>
</dbReference>
<organism evidence="2 3">
    <name type="scientific">Planktothrix tepida PCC 9214</name>
    <dbReference type="NCBI Taxonomy" id="671072"/>
    <lineage>
        <taxon>Bacteria</taxon>
        <taxon>Bacillati</taxon>
        <taxon>Cyanobacteriota</taxon>
        <taxon>Cyanophyceae</taxon>
        <taxon>Oscillatoriophycideae</taxon>
        <taxon>Oscillatoriales</taxon>
        <taxon>Microcoleaceae</taxon>
        <taxon>Planktothrix</taxon>
    </lineage>
</organism>
<dbReference type="OrthoDB" id="513872at2"/>
<accession>A0A1J1LKY4</accession>
<dbReference type="AlphaFoldDB" id="A0A1J1LKY4"/>
<dbReference type="RefSeq" id="WP_072719014.1">
    <property type="nucleotide sequence ID" value="NZ_LN889796.1"/>
</dbReference>
<dbReference type="Gene3D" id="3.30.70.1860">
    <property type="entry name" value="Uncharacterised protein family Ycf54"/>
    <property type="match status" value="1"/>
</dbReference>
<evidence type="ECO:0000313" key="2">
    <source>
        <dbReference type="EMBL" id="CUR32273.1"/>
    </source>
</evidence>
<dbReference type="STRING" id="671072.PL9214430245"/>
<name>A0A1J1LKY4_9CYAN</name>
<dbReference type="EMBL" id="CZDF01000148">
    <property type="protein sequence ID" value="CUR32273.1"/>
    <property type="molecule type" value="Genomic_DNA"/>
</dbReference>
<dbReference type="Pfam" id="PF10674">
    <property type="entry name" value="Ycf54"/>
    <property type="match status" value="1"/>
</dbReference>
<evidence type="ECO:0000256" key="1">
    <source>
        <dbReference type="ARBA" id="ARBA00043978"/>
    </source>
</evidence>
<keyword evidence="3" id="KW-1185">Reference proteome</keyword>
<reference evidence="3" key="1">
    <citation type="submission" date="2015-10" db="EMBL/GenBank/DDBJ databases">
        <authorList>
            <person name="Regsiter A."/>
            <person name="william w."/>
        </authorList>
    </citation>
    <scope>NUCLEOTIDE SEQUENCE [LARGE SCALE GENOMIC DNA]</scope>
</reference>
<dbReference type="InterPro" id="IPR019616">
    <property type="entry name" value="Ycf54"/>
</dbReference>
<protein>
    <recommendedName>
        <fullName evidence="4">DUF2488 family protein</fullName>
    </recommendedName>
</protein>
<comment type="similarity">
    <text evidence="1">Belongs to the ycf54 family.</text>
</comment>
<evidence type="ECO:0008006" key="4">
    <source>
        <dbReference type="Google" id="ProtNLM"/>
    </source>
</evidence>